<evidence type="ECO:0000259" key="2">
    <source>
        <dbReference type="Pfam" id="PF20406"/>
    </source>
</evidence>
<dbReference type="EMBL" id="JAOTOJ010000001">
    <property type="protein sequence ID" value="KAK9412480.1"/>
    <property type="molecule type" value="Genomic_DNA"/>
</dbReference>
<dbReference type="Pfam" id="PF20406">
    <property type="entry name" value="SAM_KSR1_N"/>
    <property type="match status" value="1"/>
</dbReference>
<evidence type="ECO:0000313" key="3">
    <source>
        <dbReference type="EMBL" id="KAK9412480.1"/>
    </source>
</evidence>
<comment type="caution">
    <text evidence="3">The sequence shown here is derived from an EMBL/GenBank/DDBJ whole genome shotgun (WGS) entry which is preliminary data.</text>
</comment>
<reference evidence="3 4" key="1">
    <citation type="journal article" date="2024" name="Proc. Natl. Acad. Sci. U.S.A.">
        <title>The genetic regulatory architecture and epigenomic basis for age-related changes in rattlesnake venom.</title>
        <authorList>
            <person name="Hogan M.P."/>
            <person name="Holding M.L."/>
            <person name="Nystrom G.S."/>
            <person name="Colston T.J."/>
            <person name="Bartlett D.A."/>
            <person name="Mason A.J."/>
            <person name="Ellsworth S.A."/>
            <person name="Rautsaw R.M."/>
            <person name="Lawrence K.C."/>
            <person name="Strickland J.L."/>
            <person name="He B."/>
            <person name="Fraser P."/>
            <person name="Margres M.J."/>
            <person name="Gilbert D.M."/>
            <person name="Gibbs H.L."/>
            <person name="Parkinson C.L."/>
            <person name="Rokyta D.R."/>
        </authorList>
    </citation>
    <scope>NUCLEOTIDE SEQUENCE [LARGE SCALE GENOMIC DNA]</scope>
    <source>
        <strain evidence="3">DRR0105</strain>
    </source>
</reference>
<feature type="domain" description="Kinase suppressor RAS 1 N-terminal helical hairpin" evidence="2">
    <location>
        <begin position="44"/>
        <end position="81"/>
    </location>
</feature>
<keyword evidence="3" id="KW-0418">Kinase</keyword>
<dbReference type="AlphaFoldDB" id="A0AAW1CDQ2"/>
<gene>
    <name evidence="3" type="ORF">NXF25_003655</name>
</gene>
<dbReference type="InterPro" id="IPR046861">
    <property type="entry name" value="SAM_KSR1_N"/>
</dbReference>
<feature type="region of interest" description="Disordered" evidence="1">
    <location>
        <begin position="1"/>
        <end position="29"/>
    </location>
</feature>
<proteinExistence type="predicted"/>
<name>A0AAW1CDQ2_CROAD</name>
<dbReference type="PROSITE" id="PS51257">
    <property type="entry name" value="PROKAR_LIPOPROTEIN"/>
    <property type="match status" value="1"/>
</dbReference>
<evidence type="ECO:0000313" key="4">
    <source>
        <dbReference type="Proteomes" id="UP001474421"/>
    </source>
</evidence>
<keyword evidence="4" id="KW-1185">Reference proteome</keyword>
<dbReference type="InterPro" id="IPR046933">
    <property type="entry name" value="SAM_KSR1_N_sf"/>
</dbReference>
<dbReference type="GO" id="GO:0016301">
    <property type="term" value="F:kinase activity"/>
    <property type="evidence" value="ECO:0007669"/>
    <property type="project" value="UniProtKB-KW"/>
</dbReference>
<protein>
    <submittedName>
        <fullName evidence="3">Kinase suppressor of Ras 1</fullName>
    </submittedName>
</protein>
<dbReference type="Gene3D" id="6.10.140.1120">
    <property type="match status" value="1"/>
</dbReference>
<sequence length="119" mass="12068">MVERREGGGGAAAGGGGGGGGSGSGCRRSRAAGLGRAGYALQQCGQLQDLIDISLSSLQGLRTKCAASNDLTQQEIRTLEVRRARCPLHPTHPPTPKGAPGLPTQGGFSQTCGDVQRVV</sequence>
<keyword evidence="3" id="KW-0808">Transferase</keyword>
<feature type="compositionally biased region" description="Gly residues" evidence="1">
    <location>
        <begin position="8"/>
        <end position="24"/>
    </location>
</feature>
<feature type="region of interest" description="Disordered" evidence="1">
    <location>
        <begin position="86"/>
        <end position="119"/>
    </location>
</feature>
<organism evidence="3 4">
    <name type="scientific">Crotalus adamanteus</name>
    <name type="common">Eastern diamondback rattlesnake</name>
    <dbReference type="NCBI Taxonomy" id="8729"/>
    <lineage>
        <taxon>Eukaryota</taxon>
        <taxon>Metazoa</taxon>
        <taxon>Chordata</taxon>
        <taxon>Craniata</taxon>
        <taxon>Vertebrata</taxon>
        <taxon>Euteleostomi</taxon>
        <taxon>Lepidosauria</taxon>
        <taxon>Squamata</taxon>
        <taxon>Bifurcata</taxon>
        <taxon>Unidentata</taxon>
        <taxon>Episquamata</taxon>
        <taxon>Toxicofera</taxon>
        <taxon>Serpentes</taxon>
        <taxon>Colubroidea</taxon>
        <taxon>Viperidae</taxon>
        <taxon>Crotalinae</taxon>
        <taxon>Crotalus</taxon>
    </lineage>
</organism>
<dbReference type="Proteomes" id="UP001474421">
    <property type="component" value="Unassembled WGS sequence"/>
</dbReference>
<accession>A0AAW1CDQ2</accession>
<evidence type="ECO:0000256" key="1">
    <source>
        <dbReference type="SAM" id="MobiDB-lite"/>
    </source>
</evidence>